<evidence type="ECO:0000256" key="3">
    <source>
        <dbReference type="ARBA" id="ARBA00022485"/>
    </source>
</evidence>
<evidence type="ECO:0000256" key="18">
    <source>
        <dbReference type="HAMAP-Rule" id="MF_00463"/>
    </source>
</evidence>
<evidence type="ECO:0000256" key="15">
    <source>
        <dbReference type="ARBA" id="ARBA00048792"/>
    </source>
</evidence>
<dbReference type="GO" id="GO:0009055">
    <property type="term" value="F:electron transfer activity"/>
    <property type="evidence" value="ECO:0007669"/>
    <property type="project" value="InterPro"/>
</dbReference>
<dbReference type="GO" id="GO:0002058">
    <property type="term" value="F:uracil binding"/>
    <property type="evidence" value="ECO:0007669"/>
    <property type="project" value="TreeGrafter"/>
</dbReference>
<comment type="catalytic activity">
    <reaction evidence="14">
        <text>5,6-dihydrothymine + NAD(+) = thymine + NADH + H(+)</text>
        <dbReference type="Rhea" id="RHEA:28791"/>
        <dbReference type="ChEBI" id="CHEBI:15378"/>
        <dbReference type="ChEBI" id="CHEBI:17821"/>
        <dbReference type="ChEBI" id="CHEBI:27468"/>
        <dbReference type="ChEBI" id="CHEBI:57540"/>
        <dbReference type="ChEBI" id="CHEBI:57945"/>
        <dbReference type="EC" id="1.3.1.1"/>
    </reaction>
</comment>
<dbReference type="GO" id="GO:0046872">
    <property type="term" value="F:metal ion binding"/>
    <property type="evidence" value="ECO:0007669"/>
    <property type="project" value="UniProtKB-KW"/>
</dbReference>
<feature type="binding site" evidence="18">
    <location>
        <position position="74"/>
    </location>
    <ligand>
        <name>[4Fe-4S] cluster</name>
        <dbReference type="ChEBI" id="CHEBI:49883"/>
        <label>1</label>
    </ligand>
</feature>
<keyword evidence="3 18" id="KW-0004">4Fe-4S</keyword>
<keyword evidence="11 18" id="KW-0408">Iron</keyword>
<evidence type="ECO:0000256" key="13">
    <source>
        <dbReference type="ARBA" id="ARBA00023136"/>
    </source>
</evidence>
<dbReference type="SUPFAM" id="SSF46548">
    <property type="entry name" value="alpha-helical ferredoxin"/>
    <property type="match status" value="1"/>
</dbReference>
<dbReference type="InterPro" id="IPR009051">
    <property type="entry name" value="Helical_ferredxn"/>
</dbReference>
<comment type="catalytic activity">
    <reaction evidence="15">
        <text>5,6-dihydrouracil + NAD(+) = uracil + NADH + H(+)</text>
        <dbReference type="Rhea" id="RHEA:20189"/>
        <dbReference type="ChEBI" id="CHEBI:15378"/>
        <dbReference type="ChEBI" id="CHEBI:15901"/>
        <dbReference type="ChEBI" id="CHEBI:17568"/>
        <dbReference type="ChEBI" id="CHEBI:57540"/>
        <dbReference type="ChEBI" id="CHEBI:57945"/>
        <dbReference type="EC" id="1.3.1.1"/>
    </reaction>
</comment>
<dbReference type="PROSITE" id="PS51379">
    <property type="entry name" value="4FE4S_FER_2"/>
    <property type="match status" value="2"/>
</dbReference>
<dbReference type="PROSITE" id="PS00198">
    <property type="entry name" value="4FE4S_FER_1"/>
    <property type="match status" value="1"/>
</dbReference>
<dbReference type="Proteomes" id="UP000179243">
    <property type="component" value="Unassembled WGS sequence"/>
</dbReference>
<feature type="binding site" evidence="18">
    <location>
        <position position="49"/>
    </location>
    <ligand>
        <name>[4Fe-4S] cluster</name>
        <dbReference type="ChEBI" id="CHEBI:49883"/>
        <label>1</label>
    </ligand>
</feature>
<dbReference type="GO" id="GO:0050661">
    <property type="term" value="F:NADP binding"/>
    <property type="evidence" value="ECO:0007669"/>
    <property type="project" value="TreeGrafter"/>
</dbReference>
<feature type="binding site" evidence="18">
    <location>
        <position position="151"/>
    </location>
    <ligand>
        <name>[4Fe-4S] cluster</name>
        <dbReference type="ChEBI" id="CHEBI:49883"/>
        <label>3</label>
    </ligand>
</feature>
<dbReference type="InterPro" id="IPR017900">
    <property type="entry name" value="4Fe4S_Fe_S_CS"/>
</dbReference>
<dbReference type="InterPro" id="IPR028261">
    <property type="entry name" value="DPD_II"/>
</dbReference>
<evidence type="ECO:0000256" key="10">
    <source>
        <dbReference type="ARBA" id="ARBA00023002"/>
    </source>
</evidence>
<feature type="binding site" evidence="18">
    <location>
        <position position="173"/>
    </location>
    <ligand>
        <name>[4Fe-4S] cluster</name>
        <dbReference type="ChEBI" id="CHEBI:49883"/>
        <label>3</label>
    </ligand>
</feature>
<dbReference type="EMBL" id="MFYX01000055">
    <property type="protein sequence ID" value="OGK05543.1"/>
    <property type="molecule type" value="Genomic_DNA"/>
</dbReference>
<dbReference type="Gene3D" id="3.50.50.60">
    <property type="entry name" value="FAD/NAD(P)-binding domain"/>
    <property type="match status" value="1"/>
</dbReference>
<organism evidence="21 22">
    <name type="scientific">Candidatus Raymondbacteria bacterium RIFOXYD12_FULL_49_13</name>
    <dbReference type="NCBI Taxonomy" id="1817890"/>
    <lineage>
        <taxon>Bacteria</taxon>
        <taxon>Raymondiibacteriota</taxon>
    </lineage>
</organism>
<proteinExistence type="inferred from homology"/>
<dbReference type="Pfam" id="PF04060">
    <property type="entry name" value="FeS"/>
    <property type="match status" value="1"/>
</dbReference>
<dbReference type="EC" id="7.-.-.-" evidence="18"/>
<feature type="domain" description="4Fe-4S ferredoxin-type" evidence="19">
    <location>
        <begin position="127"/>
        <end position="160"/>
    </location>
</feature>
<dbReference type="GO" id="GO:0006210">
    <property type="term" value="P:thymine catabolic process"/>
    <property type="evidence" value="ECO:0007669"/>
    <property type="project" value="TreeGrafter"/>
</dbReference>
<feature type="domain" description="4Fe-4S ferredoxin-type" evidence="19">
    <location>
        <begin position="161"/>
        <end position="190"/>
    </location>
</feature>
<accession>A0A1F7FFZ2</accession>
<evidence type="ECO:0000256" key="12">
    <source>
        <dbReference type="ARBA" id="ARBA00023014"/>
    </source>
</evidence>
<evidence type="ECO:0000256" key="16">
    <source>
        <dbReference type="ARBA" id="ARBA00049578"/>
    </source>
</evidence>
<evidence type="ECO:0000259" key="19">
    <source>
        <dbReference type="PROSITE" id="PS51379"/>
    </source>
</evidence>
<dbReference type="PANTHER" id="PTHR43073">
    <property type="entry name" value="DIHYDROPYRIMIDINE DEHYDROGENASE [NADP(+)]"/>
    <property type="match status" value="1"/>
</dbReference>
<dbReference type="SUPFAM" id="SSF54862">
    <property type="entry name" value="4Fe-4S ferredoxins"/>
    <property type="match status" value="1"/>
</dbReference>
<keyword evidence="7 18" id="KW-0677">Repeat</keyword>
<name>A0A1F7FFZ2_UNCRA</name>
<feature type="binding site" evidence="18">
    <location>
        <position position="57"/>
    </location>
    <ligand>
        <name>[4Fe-4S] cluster</name>
        <dbReference type="ChEBI" id="CHEBI:49883"/>
        <label>1</label>
    </ligand>
</feature>
<keyword evidence="10" id="KW-0560">Oxidoreductase</keyword>
<dbReference type="AlphaFoldDB" id="A0A1F7FFZ2"/>
<dbReference type="PRINTS" id="PR00419">
    <property type="entry name" value="ADXRDTASE"/>
</dbReference>
<keyword evidence="2 18" id="KW-0813">Transport</keyword>
<dbReference type="GO" id="GO:0051539">
    <property type="term" value="F:4 iron, 4 sulfur cluster binding"/>
    <property type="evidence" value="ECO:0007669"/>
    <property type="project" value="UniProtKB-UniRule"/>
</dbReference>
<dbReference type="PROSITE" id="PS51656">
    <property type="entry name" value="4FE4S"/>
    <property type="match status" value="1"/>
</dbReference>
<evidence type="ECO:0000256" key="6">
    <source>
        <dbReference type="ARBA" id="ARBA00022723"/>
    </source>
</evidence>
<keyword evidence="4" id="KW-0285">Flavoprotein</keyword>
<evidence type="ECO:0000256" key="7">
    <source>
        <dbReference type="ARBA" id="ARBA00022737"/>
    </source>
</evidence>
<feature type="binding site" evidence="18">
    <location>
        <position position="137"/>
    </location>
    <ligand>
        <name>[4Fe-4S] cluster</name>
        <dbReference type="ChEBI" id="CHEBI:49883"/>
        <label>2</label>
    </ligand>
</feature>
<evidence type="ECO:0000256" key="2">
    <source>
        <dbReference type="ARBA" id="ARBA00022448"/>
    </source>
</evidence>
<dbReference type="HAMAP" id="MF_00463">
    <property type="entry name" value="RsxB_RnfB"/>
    <property type="match status" value="1"/>
</dbReference>
<keyword evidence="13 18" id="KW-0472">Membrane</keyword>
<evidence type="ECO:0000313" key="22">
    <source>
        <dbReference type="Proteomes" id="UP000179243"/>
    </source>
</evidence>
<dbReference type="PANTHER" id="PTHR43073:SF2">
    <property type="entry name" value="DIHYDROPYRIMIDINE DEHYDROGENASE [NADP(+)]"/>
    <property type="match status" value="1"/>
</dbReference>
<feature type="region of interest" description="Hydrophobic" evidence="18">
    <location>
        <begin position="1"/>
        <end position="26"/>
    </location>
</feature>
<evidence type="ECO:0000256" key="5">
    <source>
        <dbReference type="ARBA" id="ARBA00022643"/>
    </source>
</evidence>
<feature type="binding site" evidence="18">
    <location>
        <position position="52"/>
    </location>
    <ligand>
        <name>[4Fe-4S] cluster</name>
        <dbReference type="ChEBI" id="CHEBI:49883"/>
        <label>1</label>
    </ligand>
</feature>
<evidence type="ECO:0000313" key="21">
    <source>
        <dbReference type="EMBL" id="OGK05543.1"/>
    </source>
</evidence>
<feature type="binding site" evidence="18">
    <location>
        <position position="176"/>
    </location>
    <ligand>
        <name>[4Fe-4S] cluster</name>
        <dbReference type="ChEBI" id="CHEBI:49883"/>
        <label>3</label>
    </ligand>
</feature>
<reference evidence="21 22" key="1">
    <citation type="journal article" date="2016" name="Nat. Commun.">
        <title>Thousands of microbial genomes shed light on interconnected biogeochemical processes in an aquifer system.</title>
        <authorList>
            <person name="Anantharaman K."/>
            <person name="Brown C.T."/>
            <person name="Hug L.A."/>
            <person name="Sharon I."/>
            <person name="Castelle C.J."/>
            <person name="Probst A.J."/>
            <person name="Thomas B.C."/>
            <person name="Singh A."/>
            <person name="Wilkins M.J."/>
            <person name="Karaoz U."/>
            <person name="Brodie E.L."/>
            <person name="Williams K.H."/>
            <person name="Hubbard S.S."/>
            <person name="Banfield J.F."/>
        </authorList>
    </citation>
    <scope>NUCLEOTIDE SEQUENCE [LARGE SCALE GENOMIC DNA]</scope>
</reference>
<evidence type="ECO:0000256" key="8">
    <source>
        <dbReference type="ARBA" id="ARBA00022967"/>
    </source>
</evidence>
<evidence type="ECO:0000256" key="14">
    <source>
        <dbReference type="ARBA" id="ARBA00047685"/>
    </source>
</evidence>
<feature type="binding site" evidence="18">
    <location>
        <position position="170"/>
    </location>
    <ligand>
        <name>[4Fe-4S] cluster</name>
        <dbReference type="ChEBI" id="CHEBI:49883"/>
        <label>3</label>
    </ligand>
</feature>
<comment type="cofactor">
    <cofactor evidence="18">
        <name>[4Fe-4S] cluster</name>
        <dbReference type="ChEBI" id="CHEBI:49883"/>
    </cofactor>
    <text evidence="18">Binds 3 [4Fe-4S] clusters.</text>
</comment>
<feature type="domain" description="4Fe-4S" evidence="20">
    <location>
        <begin position="32"/>
        <end position="91"/>
    </location>
</feature>
<dbReference type="InterPro" id="IPR010207">
    <property type="entry name" value="Elect_transpt_cplx_RnfB/RsxB"/>
</dbReference>
<keyword evidence="12 18" id="KW-0411">Iron-sulfur</keyword>
<comment type="subunit">
    <text evidence="17">Heterotetramer of 2 PreA and 2 PreT subunits.</text>
</comment>
<keyword evidence="8 18" id="KW-1278">Translocase</keyword>
<comment type="function">
    <text evidence="18">Part of a membrane-bound complex that couples electron transfer with translocation of ions across the membrane.</text>
</comment>
<comment type="subunit">
    <text evidence="18">The complex is composed of six subunits: RnfA, RnfB, RnfC, RnfD, RnfE and RnfG.</text>
</comment>
<keyword evidence="5" id="KW-0288">FMN</keyword>
<comment type="cofactor">
    <cofactor evidence="1">
        <name>FMN</name>
        <dbReference type="ChEBI" id="CHEBI:58210"/>
    </cofactor>
</comment>
<dbReference type="Pfam" id="PF13450">
    <property type="entry name" value="NAD_binding_8"/>
    <property type="match status" value="1"/>
</dbReference>
<evidence type="ECO:0000256" key="1">
    <source>
        <dbReference type="ARBA" id="ARBA00001917"/>
    </source>
</evidence>
<comment type="similarity">
    <text evidence="18">Belongs to the 4Fe4S bacterial-type ferredoxin family. RnfB subfamily.</text>
</comment>
<protein>
    <recommendedName>
        <fullName evidence="18">Ion-translocating oxidoreductase complex subunit B</fullName>
        <ecNumber evidence="18">7.-.-.-</ecNumber>
    </recommendedName>
    <alternativeName>
        <fullName evidence="18">Rnf electron transport complex subunit B</fullName>
    </alternativeName>
</protein>
<evidence type="ECO:0000259" key="20">
    <source>
        <dbReference type="PROSITE" id="PS51656"/>
    </source>
</evidence>
<comment type="subcellular location">
    <subcellularLocation>
        <location evidence="18">Cell membrane</location>
    </subcellularLocation>
</comment>
<gene>
    <name evidence="18" type="primary">rnfB</name>
    <name evidence="21" type="ORF">A2519_05505</name>
</gene>
<comment type="function">
    <text evidence="16">Involved in pyrimidine base degradation. Catalyzes physiologically the reduction of uracil to 5,6-dihydrouracil (DHU) by using NADH as a specific cosubstrate. It also catalyzes the reverse reaction and the reduction of thymine to 5,6-dihydrothymine (DHT).</text>
</comment>
<evidence type="ECO:0000256" key="17">
    <source>
        <dbReference type="ARBA" id="ARBA00049714"/>
    </source>
</evidence>
<dbReference type="GO" id="GO:0004159">
    <property type="term" value="F:dihydropyrimidine dehydrogenase (NAD+) activity"/>
    <property type="evidence" value="ECO:0007669"/>
    <property type="project" value="UniProtKB-EC"/>
</dbReference>
<evidence type="ECO:0000256" key="4">
    <source>
        <dbReference type="ARBA" id="ARBA00022630"/>
    </source>
</evidence>
<sequence length="631" mass="67487">MQPVLIATLSLLGLGLLLGGMLVIAARIFFVREDPRIEAVTGALLGANCGACGFAGCAAAATAVVAGKAGPSVCVAGGNAIAIQVARVLGIEVRMREPEIALPGCRYDLEHADLKYFYNGFRDCRAATALYGGSKTCTIGCLGLGTCAQACPFNAITMHGTLPVVNAKLCTGCGICEKICPKGIIVRTTNEKRFTSEYTAAECTAPCQRACPAGIDIPRYIKAIAEKRYEDSIRVMREKNPLLLVCGRICPAPCEFECRRNLADQAVSINTLKKFVADYEMASGRRVVSHTAEKTGKKVAVIGGGAEGLTAAYYLARLGHSPVIFEAMPELGGVLRYVITRDRLPKAALDWEIDGILQSGVEVKTNCLFGRDITFDSLFNDGFAAILFTTGGMDSRKVIRGPAVSESSMPGVYLKVDLLQEGAEQRLISGKRVVNARPGARELVVGLSGTGNVLTTVNISTDTQAPKAVSADCVIVETGRLSEMVIVPVFEEGVRVGWRTVETFRGFSEQRNEGLFGAVEAGRVSDYTAVVNAVGAGRKIVRSLHRYLSGDPIEPQKKLVHETKDIQNIDRIEDLETILRTIPSLLGAGSPAEALQIMHTDAGFDEQSAVHEASRCLDCGLVCYTRVKQKA</sequence>
<dbReference type="Gene3D" id="3.30.70.20">
    <property type="match status" value="1"/>
</dbReference>
<feature type="binding site" evidence="18">
    <location>
        <position position="180"/>
    </location>
    <ligand>
        <name>[4Fe-4S] cluster</name>
        <dbReference type="ChEBI" id="CHEBI:49883"/>
        <label>2</label>
    </ligand>
</feature>
<dbReference type="InterPro" id="IPR036188">
    <property type="entry name" value="FAD/NAD-bd_sf"/>
</dbReference>
<dbReference type="Pfam" id="PF00037">
    <property type="entry name" value="Fer4"/>
    <property type="match status" value="1"/>
</dbReference>
<dbReference type="GO" id="GO:0022900">
    <property type="term" value="P:electron transport chain"/>
    <property type="evidence" value="ECO:0007669"/>
    <property type="project" value="UniProtKB-UniRule"/>
</dbReference>
<dbReference type="GO" id="GO:0006212">
    <property type="term" value="P:uracil catabolic process"/>
    <property type="evidence" value="ECO:0007669"/>
    <property type="project" value="TreeGrafter"/>
</dbReference>
<dbReference type="InterPro" id="IPR017896">
    <property type="entry name" value="4Fe4S_Fe-S-bd"/>
</dbReference>
<dbReference type="Gene3D" id="1.10.15.40">
    <property type="entry name" value="Electron transport complex subunit B, putative Fe-S cluster"/>
    <property type="match status" value="1"/>
</dbReference>
<dbReference type="GO" id="GO:0005886">
    <property type="term" value="C:plasma membrane"/>
    <property type="evidence" value="ECO:0007669"/>
    <property type="project" value="UniProtKB-SubCell"/>
</dbReference>
<dbReference type="Pfam" id="PF14691">
    <property type="entry name" value="Fer4_20"/>
    <property type="match status" value="1"/>
</dbReference>
<dbReference type="InterPro" id="IPR007202">
    <property type="entry name" value="4Fe-4S_dom"/>
</dbReference>
<keyword evidence="6 18" id="KW-0479">Metal-binding</keyword>
<comment type="caution">
    <text evidence="18">Lacks conserved residue(s) required for the propagation of feature annotation.</text>
</comment>
<dbReference type="SUPFAM" id="SSF51971">
    <property type="entry name" value="Nucleotide-binding domain"/>
    <property type="match status" value="1"/>
</dbReference>
<feature type="binding site" evidence="18">
    <location>
        <position position="141"/>
    </location>
    <ligand>
        <name>[4Fe-4S] cluster</name>
        <dbReference type="ChEBI" id="CHEBI:49883"/>
        <label>2</label>
    </ligand>
</feature>
<comment type="caution">
    <text evidence="21">The sequence shown here is derived from an EMBL/GenBank/DDBJ whole genome shotgun (WGS) entry which is preliminary data.</text>
</comment>
<dbReference type="Gene3D" id="1.10.1060.10">
    <property type="entry name" value="Alpha-helical ferredoxin"/>
    <property type="match status" value="1"/>
</dbReference>
<keyword evidence="9 18" id="KW-0249">Electron transport</keyword>
<evidence type="ECO:0000256" key="11">
    <source>
        <dbReference type="ARBA" id="ARBA00023004"/>
    </source>
</evidence>
<feature type="binding site" evidence="18">
    <location>
        <position position="147"/>
    </location>
    <ligand>
        <name>[4Fe-4S] cluster</name>
        <dbReference type="ChEBI" id="CHEBI:49883"/>
        <label>2</label>
    </ligand>
</feature>
<evidence type="ECO:0000256" key="9">
    <source>
        <dbReference type="ARBA" id="ARBA00022982"/>
    </source>
</evidence>
<keyword evidence="18" id="KW-1003">Cell membrane</keyword>